<dbReference type="AlphaFoldDB" id="X1VVE8"/>
<protein>
    <recommendedName>
        <fullName evidence="3">Transcriptional regulator</fullName>
    </recommendedName>
</protein>
<proteinExistence type="predicted"/>
<dbReference type="PANTHER" id="PTHR30244:SF36">
    <property type="entry name" value="3-OXO-GLUCOSE-6-PHOSPHATE:GLUTAMATE AMINOTRANSFERASE"/>
    <property type="match status" value="1"/>
</dbReference>
<sequence>RNARLYNELLKDIDDITPMEMHYAKHVYHLYVIRTKKRDEMRDFLKSKGISTGIHYPTPLHLLNAYKYLKHRKGDFPVAEKCATEFLSLPMFPELEKEQIEFVSDMVRQLHEENRGYK</sequence>
<dbReference type="SUPFAM" id="SSF53383">
    <property type="entry name" value="PLP-dependent transferases"/>
    <property type="match status" value="1"/>
</dbReference>
<dbReference type="InterPro" id="IPR000653">
    <property type="entry name" value="DegT/StrS_aminotransferase"/>
</dbReference>
<dbReference type="EMBL" id="BARW01038320">
    <property type="protein sequence ID" value="GAJ21941.1"/>
    <property type="molecule type" value="Genomic_DNA"/>
</dbReference>
<evidence type="ECO:0000313" key="2">
    <source>
        <dbReference type="EMBL" id="GAJ21941.1"/>
    </source>
</evidence>
<evidence type="ECO:0008006" key="3">
    <source>
        <dbReference type="Google" id="ProtNLM"/>
    </source>
</evidence>
<dbReference type="GO" id="GO:0008483">
    <property type="term" value="F:transaminase activity"/>
    <property type="evidence" value="ECO:0007669"/>
    <property type="project" value="TreeGrafter"/>
</dbReference>
<dbReference type="Gene3D" id="3.90.1150.10">
    <property type="entry name" value="Aspartate Aminotransferase, domain 1"/>
    <property type="match status" value="1"/>
</dbReference>
<reference evidence="2" key="1">
    <citation type="journal article" date="2014" name="Front. Microbiol.">
        <title>High frequency of phylogenetically diverse reductive dehalogenase-homologous genes in deep subseafloor sedimentary metagenomes.</title>
        <authorList>
            <person name="Kawai M."/>
            <person name="Futagami T."/>
            <person name="Toyoda A."/>
            <person name="Takaki Y."/>
            <person name="Nishi S."/>
            <person name="Hori S."/>
            <person name="Arai W."/>
            <person name="Tsubouchi T."/>
            <person name="Morono Y."/>
            <person name="Uchiyama I."/>
            <person name="Ito T."/>
            <person name="Fujiyama A."/>
            <person name="Inagaki F."/>
            <person name="Takami H."/>
        </authorList>
    </citation>
    <scope>NUCLEOTIDE SEQUENCE</scope>
    <source>
        <strain evidence="2">Expedition CK06-06</strain>
    </source>
</reference>
<dbReference type="GO" id="GO:0030170">
    <property type="term" value="F:pyridoxal phosphate binding"/>
    <property type="evidence" value="ECO:0007669"/>
    <property type="project" value="TreeGrafter"/>
</dbReference>
<accession>X1VVE8</accession>
<dbReference type="Pfam" id="PF01041">
    <property type="entry name" value="DegT_DnrJ_EryC1"/>
    <property type="match status" value="1"/>
</dbReference>
<evidence type="ECO:0000256" key="1">
    <source>
        <dbReference type="ARBA" id="ARBA00022898"/>
    </source>
</evidence>
<feature type="non-terminal residue" evidence="2">
    <location>
        <position position="1"/>
    </location>
</feature>
<name>X1VVE8_9ZZZZ</name>
<keyword evidence="1" id="KW-0663">Pyridoxal phosphate</keyword>
<dbReference type="PANTHER" id="PTHR30244">
    <property type="entry name" value="TRANSAMINASE"/>
    <property type="match status" value="1"/>
</dbReference>
<comment type="caution">
    <text evidence="2">The sequence shown here is derived from an EMBL/GenBank/DDBJ whole genome shotgun (WGS) entry which is preliminary data.</text>
</comment>
<dbReference type="InterPro" id="IPR015422">
    <property type="entry name" value="PyrdxlP-dep_Trfase_small"/>
</dbReference>
<organism evidence="2">
    <name type="scientific">marine sediment metagenome</name>
    <dbReference type="NCBI Taxonomy" id="412755"/>
    <lineage>
        <taxon>unclassified sequences</taxon>
        <taxon>metagenomes</taxon>
        <taxon>ecological metagenomes</taxon>
    </lineage>
</organism>
<dbReference type="GO" id="GO:0000271">
    <property type="term" value="P:polysaccharide biosynthetic process"/>
    <property type="evidence" value="ECO:0007669"/>
    <property type="project" value="TreeGrafter"/>
</dbReference>
<dbReference type="InterPro" id="IPR015424">
    <property type="entry name" value="PyrdxlP-dep_Trfase"/>
</dbReference>
<gene>
    <name evidence="2" type="ORF">S12H4_58854</name>
</gene>